<dbReference type="InterPro" id="IPR001789">
    <property type="entry name" value="Sig_transdc_resp-reg_receiver"/>
</dbReference>
<dbReference type="PANTHER" id="PTHR43228">
    <property type="entry name" value="TWO-COMPONENT RESPONSE REGULATOR"/>
    <property type="match status" value="1"/>
</dbReference>
<evidence type="ECO:0000259" key="2">
    <source>
        <dbReference type="PROSITE" id="PS50110"/>
    </source>
</evidence>
<dbReference type="PROSITE" id="PS50110">
    <property type="entry name" value="RESPONSE_REGULATORY"/>
    <property type="match status" value="1"/>
</dbReference>
<proteinExistence type="predicted"/>
<feature type="modified residue" description="4-aspartylphosphate" evidence="1">
    <location>
        <position position="58"/>
    </location>
</feature>
<dbReference type="SMART" id="SM00448">
    <property type="entry name" value="REC"/>
    <property type="match status" value="1"/>
</dbReference>
<dbReference type="InterPro" id="IPR052048">
    <property type="entry name" value="ST_Response_Regulator"/>
</dbReference>
<gene>
    <name evidence="3" type="ORF">AX760_17985</name>
</gene>
<organism evidence="3 4">
    <name type="scientific">Pararhizobium antarcticum</name>
    <dbReference type="NCBI Taxonomy" id="1798805"/>
    <lineage>
        <taxon>Bacteria</taxon>
        <taxon>Pseudomonadati</taxon>
        <taxon>Pseudomonadota</taxon>
        <taxon>Alphaproteobacteria</taxon>
        <taxon>Hyphomicrobiales</taxon>
        <taxon>Rhizobiaceae</taxon>
        <taxon>Rhizobium/Agrobacterium group</taxon>
        <taxon>Pararhizobium</taxon>
    </lineage>
</organism>
<dbReference type="AlphaFoldDB" id="A0A657LSZ1"/>
<name>A0A657LSZ1_9HYPH</name>
<evidence type="ECO:0000313" key="3">
    <source>
        <dbReference type="EMBL" id="OJF96291.1"/>
    </source>
</evidence>
<keyword evidence="4" id="KW-1185">Reference proteome</keyword>
<keyword evidence="1" id="KW-0597">Phosphoprotein</keyword>
<sequence length="129" mass="13667">MSLAEKIKVLIVDDQVTSRLLLGDALQQLGFKQITVAGDGEQGAKIMAQQPHHLVISDFNMPKMDGLGLLAAVRNNPATKKAAFIMLTAQGDRALVTKAAALGANNVLAKPFTIEKMKAAIEAVFGALK</sequence>
<accession>A0A657LSZ1</accession>
<dbReference type="Gene3D" id="3.40.50.2300">
    <property type="match status" value="1"/>
</dbReference>
<dbReference type="Pfam" id="PF00072">
    <property type="entry name" value="Response_reg"/>
    <property type="match status" value="1"/>
</dbReference>
<dbReference type="EMBL" id="LSRP01000088">
    <property type="protein sequence ID" value="OJF96291.1"/>
    <property type="molecule type" value="Genomic_DNA"/>
</dbReference>
<comment type="caution">
    <text evidence="3">The sequence shown here is derived from an EMBL/GenBank/DDBJ whole genome shotgun (WGS) entry which is preliminary data.</text>
</comment>
<protein>
    <recommendedName>
        <fullName evidence="2">Response regulatory domain-containing protein</fullName>
    </recommendedName>
</protein>
<dbReference type="Proteomes" id="UP000182661">
    <property type="component" value="Unassembled WGS sequence"/>
</dbReference>
<reference evidence="3 4" key="1">
    <citation type="submission" date="2016-02" db="EMBL/GenBank/DDBJ databases">
        <title>Genome sequencing of a beta-galactosidase producing bacteria Rhizobium sp. 59.</title>
        <authorList>
            <person name="Wang D."/>
            <person name="Kot W."/>
            <person name="Qin Y."/>
            <person name="Hansen L."/>
            <person name="Naqvi K."/>
            <person name="Rensing C."/>
        </authorList>
    </citation>
    <scope>NUCLEOTIDE SEQUENCE [LARGE SCALE GENOMIC DNA]</scope>
    <source>
        <strain evidence="3 4">59</strain>
    </source>
</reference>
<dbReference type="OrthoDB" id="9786548at2"/>
<dbReference type="RefSeq" id="WP_037156526.1">
    <property type="nucleotide sequence ID" value="NZ_LSRP01000088.1"/>
</dbReference>
<dbReference type="GO" id="GO:0000160">
    <property type="term" value="P:phosphorelay signal transduction system"/>
    <property type="evidence" value="ECO:0007669"/>
    <property type="project" value="InterPro"/>
</dbReference>
<evidence type="ECO:0000256" key="1">
    <source>
        <dbReference type="PROSITE-ProRule" id="PRU00169"/>
    </source>
</evidence>
<dbReference type="SUPFAM" id="SSF52172">
    <property type="entry name" value="CheY-like"/>
    <property type="match status" value="1"/>
</dbReference>
<dbReference type="InterPro" id="IPR011006">
    <property type="entry name" value="CheY-like_superfamily"/>
</dbReference>
<feature type="domain" description="Response regulatory" evidence="2">
    <location>
        <begin position="8"/>
        <end position="125"/>
    </location>
</feature>
<evidence type="ECO:0000313" key="4">
    <source>
        <dbReference type="Proteomes" id="UP000182661"/>
    </source>
</evidence>
<dbReference type="PANTHER" id="PTHR43228:SF1">
    <property type="entry name" value="TWO-COMPONENT RESPONSE REGULATOR ARR22"/>
    <property type="match status" value="1"/>
</dbReference>